<gene>
    <name evidence="3" type="ORF">AYI70_g2515</name>
</gene>
<dbReference type="CDD" id="cd05379">
    <property type="entry name" value="CAP_bacterial"/>
    <property type="match status" value="1"/>
</dbReference>
<dbReference type="AlphaFoldDB" id="A0A1R1Y7R4"/>
<evidence type="ECO:0000313" key="3">
    <source>
        <dbReference type="EMBL" id="OMJ23017.1"/>
    </source>
</evidence>
<protein>
    <recommendedName>
        <fullName evidence="2">SCP domain-containing protein</fullName>
    </recommendedName>
</protein>
<evidence type="ECO:0000259" key="2">
    <source>
        <dbReference type="Pfam" id="PF00188"/>
    </source>
</evidence>
<reference evidence="3 4" key="1">
    <citation type="submission" date="2017-01" db="EMBL/GenBank/DDBJ databases">
        <authorList>
            <person name="Mah S.A."/>
            <person name="Swanson W.J."/>
            <person name="Moy G.W."/>
            <person name="Vacquier V.D."/>
        </authorList>
    </citation>
    <scope>NUCLEOTIDE SEQUENCE [LARGE SCALE GENOMIC DNA]</scope>
    <source>
        <strain evidence="3 4">GSMNP</strain>
    </source>
</reference>
<sequence length="174" mass="19809">MTHDNPNSPFDSRVARLGLSCSEVTENVAWNAKNPVNAVKMWMNSPGHRRNILNPRSIYFGAAVSGAYWTTEFATPSDNNEALGARKAAVLCPLNNYIKNPGSYSQNDVQNDDFNDDSNDDSNDNQPPQNFNPYPINQIPDNYIVKNYRGFARIPVPPPRIRYRKFGHRKVFRY</sequence>
<name>A0A1R1Y7R4_9FUNG</name>
<dbReference type="OrthoDB" id="568194at2759"/>
<dbReference type="PANTHER" id="PTHR31157:SF1">
    <property type="entry name" value="SCP DOMAIN-CONTAINING PROTEIN"/>
    <property type="match status" value="1"/>
</dbReference>
<dbReference type="SUPFAM" id="SSF55797">
    <property type="entry name" value="PR-1-like"/>
    <property type="match status" value="1"/>
</dbReference>
<dbReference type="STRING" id="133412.A0A1R1Y7R4"/>
<feature type="compositionally biased region" description="Low complexity" evidence="1">
    <location>
        <begin position="124"/>
        <end position="137"/>
    </location>
</feature>
<dbReference type="Proteomes" id="UP000187283">
    <property type="component" value="Unassembled WGS sequence"/>
</dbReference>
<keyword evidence="4" id="KW-1185">Reference proteome</keyword>
<comment type="caution">
    <text evidence="3">The sequence shown here is derived from an EMBL/GenBank/DDBJ whole genome shotgun (WGS) entry which is preliminary data.</text>
</comment>
<feature type="domain" description="SCP" evidence="2">
    <location>
        <begin position="4"/>
        <end position="66"/>
    </location>
</feature>
<evidence type="ECO:0000256" key="1">
    <source>
        <dbReference type="SAM" id="MobiDB-lite"/>
    </source>
</evidence>
<dbReference type="InterPro" id="IPR035940">
    <property type="entry name" value="CAP_sf"/>
</dbReference>
<feature type="compositionally biased region" description="Acidic residues" evidence="1">
    <location>
        <begin position="110"/>
        <end position="123"/>
    </location>
</feature>
<accession>A0A1R1Y7R4</accession>
<evidence type="ECO:0000313" key="4">
    <source>
        <dbReference type="Proteomes" id="UP000187283"/>
    </source>
</evidence>
<dbReference type="PANTHER" id="PTHR31157">
    <property type="entry name" value="SCP DOMAIN-CONTAINING PROTEIN"/>
    <property type="match status" value="1"/>
</dbReference>
<feature type="region of interest" description="Disordered" evidence="1">
    <location>
        <begin position="102"/>
        <end position="137"/>
    </location>
</feature>
<dbReference type="Pfam" id="PF00188">
    <property type="entry name" value="CAP"/>
    <property type="match status" value="1"/>
</dbReference>
<dbReference type="Gene3D" id="3.40.33.10">
    <property type="entry name" value="CAP"/>
    <property type="match status" value="1"/>
</dbReference>
<organism evidence="3 4">
    <name type="scientific">Smittium culicis</name>
    <dbReference type="NCBI Taxonomy" id="133412"/>
    <lineage>
        <taxon>Eukaryota</taxon>
        <taxon>Fungi</taxon>
        <taxon>Fungi incertae sedis</taxon>
        <taxon>Zoopagomycota</taxon>
        <taxon>Kickxellomycotina</taxon>
        <taxon>Harpellomycetes</taxon>
        <taxon>Harpellales</taxon>
        <taxon>Legeriomycetaceae</taxon>
        <taxon>Smittium</taxon>
    </lineage>
</organism>
<dbReference type="InterPro" id="IPR014044">
    <property type="entry name" value="CAP_dom"/>
</dbReference>
<proteinExistence type="predicted"/>
<dbReference type="EMBL" id="LSSN01000626">
    <property type="protein sequence ID" value="OMJ23017.1"/>
    <property type="molecule type" value="Genomic_DNA"/>
</dbReference>